<name>A0ABV1JDE3_9ACTN</name>
<organism evidence="1 2">
    <name type="scientific">Raoultibacter massiliensis</name>
    <dbReference type="NCBI Taxonomy" id="1852371"/>
    <lineage>
        <taxon>Bacteria</taxon>
        <taxon>Bacillati</taxon>
        <taxon>Actinomycetota</taxon>
        <taxon>Coriobacteriia</taxon>
        <taxon>Eggerthellales</taxon>
        <taxon>Eggerthellaceae</taxon>
        <taxon>Raoultibacter</taxon>
    </lineage>
</organism>
<protein>
    <submittedName>
        <fullName evidence="1">VanW family protein</fullName>
    </submittedName>
</protein>
<dbReference type="InterPro" id="IPR007391">
    <property type="entry name" value="Vancomycin_resist_VanW"/>
</dbReference>
<proteinExistence type="predicted"/>
<dbReference type="PANTHER" id="PTHR35788:SF1">
    <property type="entry name" value="EXPORTED PROTEIN"/>
    <property type="match status" value="1"/>
</dbReference>
<dbReference type="Proteomes" id="UP001487305">
    <property type="component" value="Unassembled WGS sequence"/>
</dbReference>
<gene>
    <name evidence="1" type="ORF">AAA083_08925</name>
</gene>
<evidence type="ECO:0000313" key="1">
    <source>
        <dbReference type="EMBL" id="MEQ3363097.1"/>
    </source>
</evidence>
<dbReference type="EMBL" id="JBBNOP010000006">
    <property type="protein sequence ID" value="MEQ3363097.1"/>
    <property type="molecule type" value="Genomic_DNA"/>
</dbReference>
<keyword evidence="2" id="KW-1185">Reference proteome</keyword>
<sequence>MSKVLIPITLGCSVLVASVMAFGNPVLWVTAEQQIASQYAEGTDEDDHQFIDEVAGEDGDTSDLVCLGEYNAVSQDDDPNRAANIELAAQTLDGIEIKPGETFSFNETLGNTSEDERYFETSVVDGTTIVKGRGGGICQVSTALYIAALKADLEIVERYPHTIVSDYSPIGLDATVSYGQKDLRIKNNAETSVYIRVDALGQTVDVKLYGAPRADGDVIDPTSRIIERFDIPAYRVYGDPASLGLDPEDPVTYYVAESYRVLYRDGVMVSNDLLSTDTYQVSVQSSVQVVEGGVDPAK</sequence>
<accession>A0ABV1JDE3</accession>
<dbReference type="PANTHER" id="PTHR35788">
    <property type="entry name" value="EXPORTED PROTEIN-RELATED"/>
    <property type="match status" value="1"/>
</dbReference>
<reference evidence="1 2" key="1">
    <citation type="submission" date="2024-04" db="EMBL/GenBank/DDBJ databases">
        <title>Human intestinal bacterial collection.</title>
        <authorList>
            <person name="Pauvert C."/>
            <person name="Hitch T.C.A."/>
            <person name="Clavel T."/>
        </authorList>
    </citation>
    <scope>NUCLEOTIDE SEQUENCE [LARGE SCALE GENOMIC DNA]</scope>
    <source>
        <strain evidence="1 2">CLA-KB-H42</strain>
    </source>
</reference>
<comment type="caution">
    <text evidence="1">The sequence shown here is derived from an EMBL/GenBank/DDBJ whole genome shotgun (WGS) entry which is preliminary data.</text>
</comment>
<dbReference type="InterPro" id="IPR052913">
    <property type="entry name" value="Glycopeptide_resist_protein"/>
</dbReference>
<evidence type="ECO:0000313" key="2">
    <source>
        <dbReference type="Proteomes" id="UP001487305"/>
    </source>
</evidence>
<dbReference type="Pfam" id="PF04294">
    <property type="entry name" value="VanW"/>
    <property type="match status" value="1"/>
</dbReference>